<proteinExistence type="predicted"/>
<accession>A0A1I0TAH8</accession>
<dbReference type="RefSeq" id="WP_090983229.1">
    <property type="nucleotide sequence ID" value="NZ_FOJM01000007.1"/>
</dbReference>
<name>A0A1I0TAH8_9SPHI</name>
<dbReference type="SUPFAM" id="SSF82602">
    <property type="entry name" value="Nuclease A inhibitor (NuiA)"/>
    <property type="match status" value="1"/>
</dbReference>
<reference evidence="2" key="1">
    <citation type="submission" date="2016-10" db="EMBL/GenBank/DDBJ databases">
        <authorList>
            <person name="Varghese N."/>
            <person name="Submissions S."/>
        </authorList>
    </citation>
    <scope>NUCLEOTIDE SEQUENCE [LARGE SCALE GENOMIC DNA]</scope>
    <source>
        <strain evidence="2">DSM 18130</strain>
    </source>
</reference>
<dbReference type="InterPro" id="IPR036587">
    <property type="entry name" value="NucleaseA_inhib-like_sf"/>
</dbReference>
<keyword evidence="2" id="KW-1185">Reference proteome</keyword>
<dbReference type="Pfam" id="PF07924">
    <property type="entry name" value="NuiA"/>
    <property type="match status" value="1"/>
</dbReference>
<dbReference type="EMBL" id="FOJM01000007">
    <property type="protein sequence ID" value="SFA48730.1"/>
    <property type="molecule type" value="Genomic_DNA"/>
</dbReference>
<dbReference type="OrthoDB" id="674042at2"/>
<dbReference type="STRING" id="332999.SAMN04488511_107204"/>
<evidence type="ECO:0000313" key="1">
    <source>
        <dbReference type="EMBL" id="SFA48730.1"/>
    </source>
</evidence>
<organism evidence="1 2">
    <name type="scientific">Pedobacter suwonensis</name>
    <dbReference type="NCBI Taxonomy" id="332999"/>
    <lineage>
        <taxon>Bacteria</taxon>
        <taxon>Pseudomonadati</taxon>
        <taxon>Bacteroidota</taxon>
        <taxon>Sphingobacteriia</taxon>
        <taxon>Sphingobacteriales</taxon>
        <taxon>Sphingobacteriaceae</taxon>
        <taxon>Pedobacter</taxon>
    </lineage>
</organism>
<dbReference type="Gene3D" id="3.40.1460.10">
    <property type="entry name" value="Nuclease A inhibitor-like"/>
    <property type="match status" value="1"/>
</dbReference>
<dbReference type="Proteomes" id="UP000198836">
    <property type="component" value="Unassembled WGS sequence"/>
</dbReference>
<evidence type="ECO:0000313" key="2">
    <source>
        <dbReference type="Proteomes" id="UP000198836"/>
    </source>
</evidence>
<protein>
    <submittedName>
        <fullName evidence="1">Nuclease A inhibitor-like protein</fullName>
    </submittedName>
</protein>
<gene>
    <name evidence="1" type="ORF">SAMN04488511_107204</name>
</gene>
<dbReference type="InterPro" id="IPR012489">
    <property type="entry name" value="NucleaseA_inhib-like"/>
</dbReference>
<dbReference type="AlphaFoldDB" id="A0A1I0TAH8"/>
<sequence>MNNEILATISKLLLGVWYFTESESPFKAADWGKITPSALLQKIAIHYNADPSDLKQIDQAAFFDSLISNVDKADAPMVENAGKIATWYTFLKQKLSNITVVRVEGASRIPVLIVGYLPDGTCIMIETFAIET</sequence>